<evidence type="ECO:0000259" key="3">
    <source>
        <dbReference type="Pfam" id="PF01156"/>
    </source>
</evidence>
<dbReference type="GO" id="GO:0005829">
    <property type="term" value="C:cytosol"/>
    <property type="evidence" value="ECO:0007669"/>
    <property type="project" value="TreeGrafter"/>
</dbReference>
<keyword evidence="2" id="KW-0326">Glycosidase</keyword>
<organism evidence="4 5">
    <name type="scientific">Granulicatella balaenopterae</name>
    <dbReference type="NCBI Taxonomy" id="137733"/>
    <lineage>
        <taxon>Bacteria</taxon>
        <taxon>Bacillati</taxon>
        <taxon>Bacillota</taxon>
        <taxon>Bacilli</taxon>
        <taxon>Lactobacillales</taxon>
        <taxon>Carnobacteriaceae</taxon>
        <taxon>Granulicatella</taxon>
    </lineage>
</organism>
<dbReference type="Pfam" id="PF01156">
    <property type="entry name" value="IU_nuc_hydro"/>
    <property type="match status" value="1"/>
</dbReference>
<evidence type="ECO:0000256" key="2">
    <source>
        <dbReference type="ARBA" id="ARBA00023295"/>
    </source>
</evidence>
<dbReference type="InterPro" id="IPR023186">
    <property type="entry name" value="IUNH"/>
</dbReference>
<accession>A0A1H9KFQ9</accession>
<keyword evidence="1" id="KW-0378">Hydrolase</keyword>
<sequence>MNKKKIIIDCDPGIDDVLAISFAINSGYYDILGITTVSGNVEASLAYNNVLKVLDFEKVRIPVYMGAEVPLERELVTAKETHGMDGLGESDLPFTYRDPEAKDAVDFILDSIKEDKEIKIFALGPLTNIAKALKKDREAFEGVEVISMGGAFRSHGNCSPVAEFNYWVDPHAADYVLKNLPTKLKIMPLDATRKFVLTPNTISYVTHLDRERAEFIRSITNFYMDFHFEYENLIGSVINDPLTFLADMNPSLFTMEEYFCEVQLDGYAMGQLIVDEYDFYKKEANAVLYVDIDEKLAMKEFLAGLFKGYREEIFQRGDL</sequence>
<dbReference type="InterPro" id="IPR036452">
    <property type="entry name" value="Ribo_hydro-like"/>
</dbReference>
<dbReference type="GO" id="GO:0006152">
    <property type="term" value="P:purine nucleoside catabolic process"/>
    <property type="evidence" value="ECO:0007669"/>
    <property type="project" value="TreeGrafter"/>
</dbReference>
<reference evidence="4 5" key="1">
    <citation type="submission" date="2016-10" db="EMBL/GenBank/DDBJ databases">
        <authorList>
            <person name="de Groot N.N."/>
        </authorList>
    </citation>
    <scope>NUCLEOTIDE SEQUENCE [LARGE SCALE GENOMIC DNA]</scope>
    <source>
        <strain evidence="4 5">DSM 15827</strain>
    </source>
</reference>
<name>A0A1H9KFQ9_9LACT</name>
<dbReference type="SUPFAM" id="SSF53590">
    <property type="entry name" value="Nucleoside hydrolase"/>
    <property type="match status" value="1"/>
</dbReference>
<feature type="domain" description="Inosine/uridine-preferring nucleoside hydrolase" evidence="3">
    <location>
        <begin position="6"/>
        <end position="295"/>
    </location>
</feature>
<dbReference type="OrthoDB" id="9797882at2"/>
<dbReference type="RefSeq" id="WP_089746484.1">
    <property type="nucleotide sequence ID" value="NZ_FOGF01000013.1"/>
</dbReference>
<dbReference type="InterPro" id="IPR001910">
    <property type="entry name" value="Inosine/uridine_hydrolase_dom"/>
</dbReference>
<dbReference type="Proteomes" id="UP000198556">
    <property type="component" value="Unassembled WGS sequence"/>
</dbReference>
<keyword evidence="5" id="KW-1185">Reference proteome</keyword>
<dbReference type="GO" id="GO:0008477">
    <property type="term" value="F:purine nucleosidase activity"/>
    <property type="evidence" value="ECO:0007669"/>
    <property type="project" value="TreeGrafter"/>
</dbReference>
<protein>
    <submittedName>
        <fullName evidence="4">Purine nucleosidase</fullName>
    </submittedName>
</protein>
<dbReference type="PANTHER" id="PTHR12304">
    <property type="entry name" value="INOSINE-URIDINE PREFERRING NUCLEOSIDE HYDROLASE"/>
    <property type="match status" value="1"/>
</dbReference>
<evidence type="ECO:0000313" key="4">
    <source>
        <dbReference type="EMBL" id="SEQ97693.1"/>
    </source>
</evidence>
<dbReference type="Gene3D" id="3.90.245.10">
    <property type="entry name" value="Ribonucleoside hydrolase-like"/>
    <property type="match status" value="1"/>
</dbReference>
<dbReference type="EMBL" id="FOGF01000013">
    <property type="protein sequence ID" value="SEQ97693.1"/>
    <property type="molecule type" value="Genomic_DNA"/>
</dbReference>
<dbReference type="PANTHER" id="PTHR12304:SF4">
    <property type="entry name" value="URIDINE NUCLEOSIDASE"/>
    <property type="match status" value="1"/>
</dbReference>
<dbReference type="STRING" id="137733.SAMN05421767_11326"/>
<evidence type="ECO:0000313" key="5">
    <source>
        <dbReference type="Proteomes" id="UP000198556"/>
    </source>
</evidence>
<evidence type="ECO:0000256" key="1">
    <source>
        <dbReference type="ARBA" id="ARBA00022801"/>
    </source>
</evidence>
<proteinExistence type="predicted"/>
<dbReference type="AlphaFoldDB" id="A0A1H9KFQ9"/>
<gene>
    <name evidence="4" type="ORF">SAMN05421767_11326</name>
</gene>